<dbReference type="InterPro" id="IPR011009">
    <property type="entry name" value="Kinase-like_dom_sf"/>
</dbReference>
<comment type="caution">
    <text evidence="2">The sequence shown here is derived from an EMBL/GenBank/DDBJ whole genome shotgun (WGS) entry which is preliminary data.</text>
</comment>
<dbReference type="GO" id="GO:0016740">
    <property type="term" value="F:transferase activity"/>
    <property type="evidence" value="ECO:0007669"/>
    <property type="project" value="UniProtKB-KW"/>
</dbReference>
<keyword evidence="3" id="KW-1185">Reference proteome</keyword>
<dbReference type="EMBL" id="CACRYJ010000004">
    <property type="protein sequence ID" value="VZO34858.1"/>
    <property type="molecule type" value="Genomic_DNA"/>
</dbReference>
<name>A0A7M4DDD9_9MICO</name>
<dbReference type="Gene3D" id="3.90.1200.10">
    <property type="match status" value="1"/>
</dbReference>
<keyword evidence="2" id="KW-0808">Transferase</keyword>
<sequence length="301" mass="32803">MPADNPTSPKSIAALAARHGLTIEPGSVRLNEAGLDFRVAYATTPDGVAWVLRIPRRGDMAASIARESAVLEVARRHLPVAVPDWRIAGEDLIAYPQLPGSPGLTLDEAGEPVWHMDVASEVYAVEIGRLLAALHAIPISEARAGGLETPGPEEVRAERRAEYERVAAEFAIAPELRSRWEAWLADDSLWPTWTVFSHGELYQAHVLLDSDERITGVLDWTTGGVGDPARDLMLQQMTAPPQTFDLTLEAYREAGGRTWPRLADQCTELHAFGPVGYGLFALTTGLPEHRDAAQTLLDPPE</sequence>
<evidence type="ECO:0000313" key="2">
    <source>
        <dbReference type="EMBL" id="VZO34858.1"/>
    </source>
</evidence>
<dbReference type="InterPro" id="IPR002575">
    <property type="entry name" value="Aminoglycoside_PTrfase"/>
</dbReference>
<feature type="domain" description="Aminoglycoside phosphotransferase" evidence="1">
    <location>
        <begin position="28"/>
        <end position="263"/>
    </location>
</feature>
<dbReference type="CDD" id="cd05152">
    <property type="entry name" value="MPH2"/>
    <property type="match status" value="1"/>
</dbReference>
<dbReference type="Gene3D" id="3.30.200.20">
    <property type="entry name" value="Phosphorylase Kinase, domain 1"/>
    <property type="match status" value="1"/>
</dbReference>
<dbReference type="SUPFAM" id="SSF56112">
    <property type="entry name" value="Protein kinase-like (PK-like)"/>
    <property type="match status" value="1"/>
</dbReference>
<dbReference type="PANTHER" id="PTHR21310">
    <property type="entry name" value="AMINOGLYCOSIDE PHOSPHOTRANSFERASE-RELATED-RELATED"/>
    <property type="match status" value="1"/>
</dbReference>
<dbReference type="RefSeq" id="WP_156738716.1">
    <property type="nucleotide sequence ID" value="NZ_CACRYJ010000004.1"/>
</dbReference>
<protein>
    <submittedName>
        <fullName evidence="2">Phosphotransferase enzyme family protein</fullName>
    </submittedName>
</protein>
<dbReference type="AlphaFoldDB" id="A0A7M4DDD9"/>
<organism evidence="2 3">
    <name type="scientific">Occultella aeris</name>
    <dbReference type="NCBI Taxonomy" id="2761496"/>
    <lineage>
        <taxon>Bacteria</taxon>
        <taxon>Bacillati</taxon>
        <taxon>Actinomycetota</taxon>
        <taxon>Actinomycetes</taxon>
        <taxon>Micrococcales</taxon>
        <taxon>Ruaniaceae</taxon>
        <taxon>Occultella</taxon>
    </lineage>
</organism>
<dbReference type="PANTHER" id="PTHR21310:SF15">
    <property type="entry name" value="AMINOGLYCOSIDE PHOSPHOTRANSFERASE DOMAIN-CONTAINING PROTEIN"/>
    <property type="match status" value="1"/>
</dbReference>
<gene>
    <name evidence="2" type="ORF">HALOF300_00128</name>
</gene>
<dbReference type="Pfam" id="PF01636">
    <property type="entry name" value="APH"/>
    <property type="match status" value="1"/>
</dbReference>
<evidence type="ECO:0000259" key="1">
    <source>
        <dbReference type="Pfam" id="PF01636"/>
    </source>
</evidence>
<reference evidence="2 3" key="1">
    <citation type="submission" date="2019-11" db="EMBL/GenBank/DDBJ databases">
        <authorList>
            <person name="Criscuolo A."/>
        </authorList>
    </citation>
    <scope>NUCLEOTIDE SEQUENCE [LARGE SCALE GENOMIC DNA]</scope>
    <source>
        <strain evidence="2">CIP111667</strain>
    </source>
</reference>
<proteinExistence type="predicted"/>
<dbReference type="InterPro" id="IPR051678">
    <property type="entry name" value="AGP_Transferase"/>
</dbReference>
<accession>A0A7M4DDD9</accession>
<dbReference type="Proteomes" id="UP000419743">
    <property type="component" value="Unassembled WGS sequence"/>
</dbReference>
<evidence type="ECO:0000313" key="3">
    <source>
        <dbReference type="Proteomes" id="UP000419743"/>
    </source>
</evidence>